<name>A0A8T0C9M8_9GAMM</name>
<gene>
    <name evidence="2" type="ORF">PRUB_a4594</name>
</gene>
<proteinExistence type="predicted"/>
<evidence type="ECO:0000256" key="1">
    <source>
        <dbReference type="SAM" id="Coils"/>
    </source>
</evidence>
<feature type="coiled-coil region" evidence="1">
    <location>
        <begin position="55"/>
        <end position="96"/>
    </location>
</feature>
<keyword evidence="1" id="KW-0175">Coiled coil</keyword>
<dbReference type="EMBL" id="AHCD03000032">
    <property type="protein sequence ID" value="KAF7787383.1"/>
    <property type="molecule type" value="Genomic_DNA"/>
</dbReference>
<dbReference type="Proteomes" id="UP000016480">
    <property type="component" value="Unassembled WGS sequence"/>
</dbReference>
<dbReference type="RefSeq" id="WP_010385516.1">
    <property type="nucleotide sequence ID" value="NZ_AHCD03000032.1"/>
</dbReference>
<evidence type="ECO:0000313" key="2">
    <source>
        <dbReference type="EMBL" id="KAF7787383.1"/>
    </source>
</evidence>
<organism evidence="2 3">
    <name type="scientific">Pseudoalteromonas rubra</name>
    <dbReference type="NCBI Taxonomy" id="43658"/>
    <lineage>
        <taxon>Bacteria</taxon>
        <taxon>Pseudomonadati</taxon>
        <taxon>Pseudomonadota</taxon>
        <taxon>Gammaproteobacteria</taxon>
        <taxon>Alteromonadales</taxon>
        <taxon>Pseudoalteromonadaceae</taxon>
        <taxon>Pseudoalteromonas</taxon>
    </lineage>
</organism>
<reference evidence="2 3" key="1">
    <citation type="journal article" date="2012" name="J. Bacteriol.">
        <title>Genome sequence of the cycloprodigiosin-producing bacterial strain Pseudoalteromonas rubra ATCC 29570(T).</title>
        <authorList>
            <person name="Xie B.B."/>
            <person name="Shu Y.L."/>
            <person name="Qin Q.L."/>
            <person name="Rong J.C."/>
            <person name="Zhang X.Y."/>
            <person name="Chen X.L."/>
            <person name="Zhou B.C."/>
            <person name="Zhang Y.Z."/>
        </authorList>
    </citation>
    <scope>NUCLEOTIDE SEQUENCE [LARGE SCALE GENOMIC DNA]</scope>
    <source>
        <strain evidence="2 3">DSM 6842</strain>
    </source>
</reference>
<accession>A0A8T0C9M8</accession>
<dbReference type="GeneID" id="61357468"/>
<comment type="caution">
    <text evidence="2">The sequence shown here is derived from an EMBL/GenBank/DDBJ whole genome shotgun (WGS) entry which is preliminary data.</text>
</comment>
<dbReference type="AlphaFoldDB" id="A0A8T0C9M8"/>
<sequence length="187" mass="20767">MVQRTRTVIEAITNWLCGFLKPDILVAIAVAVFGYMQFLAANEKDQAAQNALAIANDSKKKADEALKQAKVALEQAKTAQNNARSANERSSKATEEAQLTLNKVANYMVELDTTMGKIDQRLISFDIAISNAELAADRADSKATALQEERQEQIRIQKAVEACIARGRYAYNHKMKRCEQQPYDGGR</sequence>
<evidence type="ECO:0000313" key="3">
    <source>
        <dbReference type="Proteomes" id="UP000016480"/>
    </source>
</evidence>
<protein>
    <submittedName>
        <fullName evidence="2">Uncharacterized protein</fullName>
    </submittedName>
</protein>